<evidence type="ECO:0000256" key="2">
    <source>
        <dbReference type="ARBA" id="ARBA00023186"/>
    </source>
</evidence>
<dbReference type="GO" id="GO:0006457">
    <property type="term" value="P:protein folding"/>
    <property type="evidence" value="ECO:0007669"/>
    <property type="project" value="InterPro"/>
</dbReference>
<dbReference type="AlphaFoldDB" id="A0A9W8G8Q0"/>
<comment type="caution">
    <text evidence="6">The sequence shown here is derived from an EMBL/GenBank/DDBJ whole genome shotgun (WGS) entry which is preliminary data.</text>
</comment>
<protein>
    <recommendedName>
        <fullName evidence="3">GrpE protein homolog</fullName>
    </recommendedName>
</protein>
<dbReference type="HAMAP" id="MF_01151">
    <property type="entry name" value="GrpE"/>
    <property type="match status" value="1"/>
</dbReference>
<dbReference type="GO" id="GO:0030150">
    <property type="term" value="P:protein import into mitochondrial matrix"/>
    <property type="evidence" value="ECO:0007669"/>
    <property type="project" value="TreeGrafter"/>
</dbReference>
<feature type="region of interest" description="Disordered" evidence="5">
    <location>
        <begin position="1"/>
        <end position="75"/>
    </location>
</feature>
<dbReference type="OrthoDB" id="201635at2759"/>
<dbReference type="PANTHER" id="PTHR21237">
    <property type="entry name" value="GRPE PROTEIN"/>
    <property type="match status" value="1"/>
</dbReference>
<keyword evidence="2 3" id="KW-0143">Chaperone</keyword>
<comment type="function">
    <text evidence="3">Essential component of the PAM complex, a complex required for the translocation of transit peptide-containing proteins from the inner membrane into the mitochondrial matrix in an ATP-dependent manner.</text>
</comment>
<dbReference type="Proteomes" id="UP001151518">
    <property type="component" value="Unassembled WGS sequence"/>
</dbReference>
<gene>
    <name evidence="6" type="primary">mge1</name>
    <name evidence="6" type="ORF">GGI25_003372</name>
</gene>
<dbReference type="GO" id="GO:0042803">
    <property type="term" value="F:protein homodimerization activity"/>
    <property type="evidence" value="ECO:0007669"/>
    <property type="project" value="InterPro"/>
</dbReference>
<evidence type="ECO:0000256" key="4">
    <source>
        <dbReference type="RuleBase" id="RU004478"/>
    </source>
</evidence>
<dbReference type="SUPFAM" id="SSF58014">
    <property type="entry name" value="Coiled-coil domain of nucleotide exchange factor GrpE"/>
    <property type="match status" value="1"/>
</dbReference>
<proteinExistence type="inferred from homology"/>
<evidence type="ECO:0000313" key="6">
    <source>
        <dbReference type="EMBL" id="KAJ2676837.1"/>
    </source>
</evidence>
<feature type="compositionally biased region" description="Low complexity" evidence="5">
    <location>
        <begin position="64"/>
        <end position="75"/>
    </location>
</feature>
<dbReference type="Gene3D" id="3.90.20.20">
    <property type="match status" value="1"/>
</dbReference>
<accession>A0A9W8G8Q0</accession>
<sequence length="243" mass="26568">MFRAALSKAHYRAPASLPTTPGSLAKRTVPAAYARRFYSDKSEEPAPKKDEASNGAAQEKNSDATASSPAPTTEAGELEKLKKNLAEKDAKIKELKDAYLRSLAEAENIRSRSKVEIENTKSFAIQKFAKDLLDTVDILELALKHVPKDHLADKVVNKSLVDLFEGVDLTKSNLLRTLERHGVESFDPLDKPYDPNTAQALYQAPMPGKTPGSVFAVEKRGYILKGRVLRPAQVGVVLDPSGN</sequence>
<dbReference type="GO" id="GO:0000774">
    <property type="term" value="F:adenyl-nucleotide exchange factor activity"/>
    <property type="evidence" value="ECO:0007669"/>
    <property type="project" value="InterPro"/>
</dbReference>
<dbReference type="EMBL" id="JANBTW010000036">
    <property type="protein sequence ID" value="KAJ2676837.1"/>
    <property type="molecule type" value="Genomic_DNA"/>
</dbReference>
<dbReference type="Pfam" id="PF01025">
    <property type="entry name" value="GrpE"/>
    <property type="match status" value="1"/>
</dbReference>
<comment type="similarity">
    <text evidence="1 4">Belongs to the GrpE family.</text>
</comment>
<evidence type="ECO:0000256" key="5">
    <source>
        <dbReference type="SAM" id="MobiDB-lite"/>
    </source>
</evidence>
<dbReference type="InterPro" id="IPR013805">
    <property type="entry name" value="GrpE_CC"/>
</dbReference>
<dbReference type="InterPro" id="IPR000740">
    <property type="entry name" value="GrpE"/>
</dbReference>
<keyword evidence="3" id="KW-0496">Mitochondrion</keyword>
<dbReference type="PROSITE" id="PS01071">
    <property type="entry name" value="GRPE"/>
    <property type="match status" value="1"/>
</dbReference>
<evidence type="ECO:0000256" key="3">
    <source>
        <dbReference type="RuleBase" id="RU000640"/>
    </source>
</evidence>
<dbReference type="GO" id="GO:0001405">
    <property type="term" value="C:PAM complex, Tim23 associated import motor"/>
    <property type="evidence" value="ECO:0007669"/>
    <property type="project" value="TreeGrafter"/>
</dbReference>
<dbReference type="CDD" id="cd00446">
    <property type="entry name" value="GrpE"/>
    <property type="match status" value="1"/>
</dbReference>
<dbReference type="Gene3D" id="2.30.22.10">
    <property type="entry name" value="Head domain of nucleotide exchange factor GrpE"/>
    <property type="match status" value="1"/>
</dbReference>
<evidence type="ECO:0000256" key="1">
    <source>
        <dbReference type="ARBA" id="ARBA00009054"/>
    </source>
</evidence>
<dbReference type="GO" id="GO:0051087">
    <property type="term" value="F:protein-folding chaperone binding"/>
    <property type="evidence" value="ECO:0007669"/>
    <property type="project" value="InterPro"/>
</dbReference>
<name>A0A9W8G8Q0_9FUNG</name>
<organism evidence="6 7">
    <name type="scientific">Coemansia spiralis</name>
    <dbReference type="NCBI Taxonomy" id="417178"/>
    <lineage>
        <taxon>Eukaryota</taxon>
        <taxon>Fungi</taxon>
        <taxon>Fungi incertae sedis</taxon>
        <taxon>Zoopagomycota</taxon>
        <taxon>Kickxellomycotina</taxon>
        <taxon>Kickxellomycetes</taxon>
        <taxon>Kickxellales</taxon>
        <taxon>Kickxellaceae</taxon>
        <taxon>Coemansia</taxon>
    </lineage>
</organism>
<feature type="compositionally biased region" description="Basic and acidic residues" evidence="5">
    <location>
        <begin position="37"/>
        <end position="52"/>
    </location>
</feature>
<reference evidence="6" key="1">
    <citation type="submission" date="2022-07" db="EMBL/GenBank/DDBJ databases">
        <title>Phylogenomic reconstructions and comparative analyses of Kickxellomycotina fungi.</title>
        <authorList>
            <person name="Reynolds N.K."/>
            <person name="Stajich J.E."/>
            <person name="Barry K."/>
            <person name="Grigoriev I.V."/>
            <person name="Crous P."/>
            <person name="Smith M.E."/>
        </authorList>
    </citation>
    <scope>NUCLEOTIDE SEQUENCE</scope>
    <source>
        <strain evidence="6">NRRL 3115</strain>
    </source>
</reference>
<evidence type="ECO:0000313" key="7">
    <source>
        <dbReference type="Proteomes" id="UP001151518"/>
    </source>
</evidence>
<dbReference type="SUPFAM" id="SSF51064">
    <property type="entry name" value="Head domain of nucleotide exchange factor GrpE"/>
    <property type="match status" value="1"/>
</dbReference>
<comment type="subcellular location">
    <subcellularLocation>
        <location evidence="3">Mitochondrion matrix</location>
    </subcellularLocation>
</comment>
<dbReference type="PANTHER" id="PTHR21237:SF23">
    <property type="entry name" value="GRPE PROTEIN HOMOLOG, MITOCHONDRIAL"/>
    <property type="match status" value="1"/>
</dbReference>
<dbReference type="PRINTS" id="PR00773">
    <property type="entry name" value="GRPEPROTEIN"/>
</dbReference>
<dbReference type="GO" id="GO:0051082">
    <property type="term" value="F:unfolded protein binding"/>
    <property type="evidence" value="ECO:0007669"/>
    <property type="project" value="TreeGrafter"/>
</dbReference>
<dbReference type="InterPro" id="IPR009012">
    <property type="entry name" value="GrpE_head"/>
</dbReference>